<dbReference type="InterPro" id="IPR036291">
    <property type="entry name" value="NAD(P)-bd_dom_sf"/>
</dbReference>
<evidence type="ECO:0000256" key="6">
    <source>
        <dbReference type="ARBA" id="ARBA00022741"/>
    </source>
</evidence>
<dbReference type="Gene3D" id="3.40.50.10860">
    <property type="entry name" value="Leucine Dehydrogenase, chain A, domain 1"/>
    <property type="match status" value="2"/>
</dbReference>
<dbReference type="EMBL" id="SWLB01000001">
    <property type="protein sequence ID" value="KAF3342096.1"/>
    <property type="molecule type" value="Genomic_DNA"/>
</dbReference>
<dbReference type="Pfam" id="PF02882">
    <property type="entry name" value="THF_DHG_CYH_C"/>
    <property type="match status" value="1"/>
</dbReference>
<sequence>MYGLLKSSLSSVRCDPPDHIQSLPKIFGKDYNLSYSTSLGEDDHKPTQNCSRPDNSLDPSFESIFSFEKDSSQLTLLSASYSNDLVAQPGCFANWTEVFDPEDGKGKRLRTRIIIGCVVGFAFVLAFGGLLFFFYKCKKLRGVSDQYLHDLEMVRSEYTLIFSYEELLEATEGFSESKKLGHGGFGIVYKGTLKDGHTVAVKRLYQNSYKSTEQFMNEVEILSGLHHLNLVTLYGSTVCSTRELLLVYEFVPNGTVANHLHGPRSSNNALTWPVRLSIAIETANALAYLHAVEPPIIHRNVKTNNILLDDGFHVKVGDFGLSRLFPMDMTLVVPQGTPGYVDPVYHQCYHLTDKSDVYSFGVVLMELISSKKAVDLSRSKDEINLANMALNKIPRCQLDGLVDPALGFSSNWEVRCMVSLVAELAFRCLQPDREMRPSIKEVLETLRVIEKGDYNEDKMAKENMIKEETYLLKGETNFSPDTICDLRGAVAFTSSLLKRKLAPNSSSLSSLFSRLSRRCHAALDTETEKRSSSCILGPDLPDIWTPLSSTVPPRTLPGGEVNHDAPQPVIDGKSIAEEIRSEISITVRDLKSPYGKVPGLAVILVGQRRDSQSYVRYKIKACDKVAIRSLLHMDEERILGAISLEKDVDGFHPLNVGNLALWARQPLFIPCAAKACVGLLLRYRIDLMGKHAVVIRRSKVVGLPTSLLLQEKM</sequence>
<feature type="domain" description="Protein kinase" evidence="14">
    <location>
        <begin position="174"/>
        <end position="449"/>
    </location>
</feature>
<organism evidence="15 16">
    <name type="scientific">Carex littledalei</name>
    <dbReference type="NCBI Taxonomy" id="544730"/>
    <lineage>
        <taxon>Eukaryota</taxon>
        <taxon>Viridiplantae</taxon>
        <taxon>Streptophyta</taxon>
        <taxon>Embryophyta</taxon>
        <taxon>Tracheophyta</taxon>
        <taxon>Spermatophyta</taxon>
        <taxon>Magnoliopsida</taxon>
        <taxon>Liliopsida</taxon>
        <taxon>Poales</taxon>
        <taxon>Cyperaceae</taxon>
        <taxon>Cyperoideae</taxon>
        <taxon>Cariceae</taxon>
        <taxon>Carex</taxon>
        <taxon>Carex subgen. Euthyceras</taxon>
    </lineage>
</organism>
<evidence type="ECO:0000256" key="11">
    <source>
        <dbReference type="ARBA" id="ARBA00023180"/>
    </source>
</evidence>
<dbReference type="PROSITE" id="PS50011">
    <property type="entry name" value="PROTEIN_KINASE_DOM"/>
    <property type="match status" value="1"/>
</dbReference>
<dbReference type="InterPro" id="IPR000719">
    <property type="entry name" value="Prot_kinase_dom"/>
</dbReference>
<dbReference type="SUPFAM" id="SSF51735">
    <property type="entry name" value="NAD(P)-binding Rossmann-fold domains"/>
    <property type="match status" value="1"/>
</dbReference>
<keyword evidence="5" id="KW-0732">Signal</keyword>
<dbReference type="SUPFAM" id="SSF56112">
    <property type="entry name" value="Protein kinase-like (PK-like)"/>
    <property type="match status" value="1"/>
</dbReference>
<dbReference type="PROSITE" id="PS00107">
    <property type="entry name" value="PROTEIN_KINASE_ATP"/>
    <property type="match status" value="1"/>
</dbReference>
<dbReference type="InterPro" id="IPR020630">
    <property type="entry name" value="THF_DH/CycHdrlase_cat_dom"/>
</dbReference>
<evidence type="ECO:0000256" key="1">
    <source>
        <dbReference type="ARBA" id="ARBA00004167"/>
    </source>
</evidence>
<evidence type="ECO:0000313" key="16">
    <source>
        <dbReference type="Proteomes" id="UP000623129"/>
    </source>
</evidence>
<evidence type="ECO:0000256" key="13">
    <source>
        <dbReference type="SAM" id="Phobius"/>
    </source>
</evidence>
<evidence type="ECO:0000256" key="12">
    <source>
        <dbReference type="PROSITE-ProRule" id="PRU10141"/>
    </source>
</evidence>
<dbReference type="FunFam" id="1.10.510.10:FF:000161">
    <property type="entry name" value="Wall-associated receptor kinase-like 20"/>
    <property type="match status" value="1"/>
</dbReference>
<evidence type="ECO:0000256" key="8">
    <source>
        <dbReference type="ARBA" id="ARBA00022840"/>
    </source>
</evidence>
<evidence type="ECO:0000256" key="3">
    <source>
        <dbReference type="ARBA" id="ARBA00022679"/>
    </source>
</evidence>
<dbReference type="GO" id="GO:0004674">
    <property type="term" value="F:protein serine/threonine kinase activity"/>
    <property type="evidence" value="ECO:0007669"/>
    <property type="project" value="UniProtKB-KW"/>
</dbReference>
<dbReference type="PANTHER" id="PTHR46008">
    <property type="entry name" value="LEAF RUST 10 DISEASE-RESISTANCE LOCUS RECEPTOR-LIKE PROTEIN KINASE-LIKE 1.4"/>
    <property type="match status" value="1"/>
</dbReference>
<keyword evidence="7 15" id="KW-0418">Kinase</keyword>
<evidence type="ECO:0000256" key="2">
    <source>
        <dbReference type="ARBA" id="ARBA00022527"/>
    </source>
</evidence>
<keyword evidence="6 12" id="KW-0547">Nucleotide-binding</keyword>
<keyword evidence="16" id="KW-1185">Reference proteome</keyword>
<dbReference type="OrthoDB" id="4062651at2759"/>
<evidence type="ECO:0000256" key="10">
    <source>
        <dbReference type="ARBA" id="ARBA00023136"/>
    </source>
</evidence>
<gene>
    <name evidence="15" type="ORF">FCM35_KLT00734</name>
</gene>
<dbReference type="AlphaFoldDB" id="A0A833RUQ1"/>
<keyword evidence="11" id="KW-0325">Glycoprotein</keyword>
<dbReference type="GO" id="GO:0005886">
    <property type="term" value="C:plasma membrane"/>
    <property type="evidence" value="ECO:0007669"/>
    <property type="project" value="UniProtKB-ARBA"/>
</dbReference>
<evidence type="ECO:0000256" key="4">
    <source>
        <dbReference type="ARBA" id="ARBA00022692"/>
    </source>
</evidence>
<keyword evidence="4 13" id="KW-0812">Transmembrane</keyword>
<keyword evidence="10 13" id="KW-0472">Membrane</keyword>
<dbReference type="Pfam" id="PF00763">
    <property type="entry name" value="THF_DHG_CYH"/>
    <property type="match status" value="1"/>
</dbReference>
<evidence type="ECO:0000256" key="9">
    <source>
        <dbReference type="ARBA" id="ARBA00022989"/>
    </source>
</evidence>
<dbReference type="GO" id="GO:0005524">
    <property type="term" value="F:ATP binding"/>
    <property type="evidence" value="ECO:0007669"/>
    <property type="project" value="UniProtKB-UniRule"/>
</dbReference>
<feature type="binding site" evidence="12">
    <location>
        <position position="202"/>
    </location>
    <ligand>
        <name>ATP</name>
        <dbReference type="ChEBI" id="CHEBI:30616"/>
    </ligand>
</feature>
<keyword evidence="2" id="KW-0723">Serine/threonine-protein kinase</keyword>
<keyword evidence="3" id="KW-0808">Transferase</keyword>
<dbReference type="GO" id="GO:0004488">
    <property type="term" value="F:methylenetetrahydrofolate dehydrogenase (NADP+) activity"/>
    <property type="evidence" value="ECO:0007669"/>
    <property type="project" value="InterPro"/>
</dbReference>
<feature type="transmembrane region" description="Helical" evidence="13">
    <location>
        <begin position="113"/>
        <end position="135"/>
    </location>
</feature>
<dbReference type="FunFam" id="3.30.200.20:FF:000162">
    <property type="entry name" value="Adenine nucleotide alpha hydrolase-like domain kinase"/>
    <property type="match status" value="1"/>
</dbReference>
<comment type="subcellular location">
    <subcellularLocation>
        <location evidence="1">Membrane</location>
        <topology evidence="1">Single-pass membrane protein</topology>
    </subcellularLocation>
</comment>
<proteinExistence type="predicted"/>
<comment type="caution">
    <text evidence="15">The sequence shown here is derived from an EMBL/GenBank/DDBJ whole genome shotgun (WGS) entry which is preliminary data.</text>
</comment>
<keyword evidence="8 12" id="KW-0067">ATP-binding</keyword>
<evidence type="ECO:0000313" key="15">
    <source>
        <dbReference type="EMBL" id="KAF3342096.1"/>
    </source>
</evidence>
<evidence type="ECO:0000259" key="14">
    <source>
        <dbReference type="PROSITE" id="PS50011"/>
    </source>
</evidence>
<evidence type="ECO:0000256" key="5">
    <source>
        <dbReference type="ARBA" id="ARBA00022729"/>
    </source>
</evidence>
<dbReference type="InterPro" id="IPR017441">
    <property type="entry name" value="Protein_kinase_ATP_BS"/>
</dbReference>
<dbReference type="InterPro" id="IPR020631">
    <property type="entry name" value="THF_DH/CycHdrlase_NAD-bd_dom"/>
</dbReference>
<dbReference type="InterPro" id="IPR046346">
    <property type="entry name" value="Aminoacid_DH-like_N_sf"/>
</dbReference>
<dbReference type="Proteomes" id="UP000623129">
    <property type="component" value="Unassembled WGS sequence"/>
</dbReference>
<dbReference type="SUPFAM" id="SSF53223">
    <property type="entry name" value="Aminoacid dehydrogenase-like, N-terminal domain"/>
    <property type="match status" value="1"/>
</dbReference>
<reference evidence="15" key="1">
    <citation type="submission" date="2020-01" db="EMBL/GenBank/DDBJ databases">
        <title>Genome sequence of Kobresia littledalei, the first chromosome-level genome in the family Cyperaceae.</title>
        <authorList>
            <person name="Qu G."/>
        </authorList>
    </citation>
    <scope>NUCLEOTIDE SEQUENCE</scope>
    <source>
        <strain evidence="15">C.B.Clarke</strain>
        <tissue evidence="15">Leaf</tissue>
    </source>
</reference>
<dbReference type="Gene3D" id="1.10.510.10">
    <property type="entry name" value="Transferase(Phosphotransferase) domain 1"/>
    <property type="match status" value="1"/>
</dbReference>
<dbReference type="PANTHER" id="PTHR46008:SF2">
    <property type="entry name" value="LEAF RUST 10 DISEASE-RESISTANCE LOCUS RECEPTOR-LIKE PROTEIN KINASE-LIKE 1.4"/>
    <property type="match status" value="1"/>
</dbReference>
<name>A0A833RUQ1_9POAL</name>
<dbReference type="Pfam" id="PF00069">
    <property type="entry name" value="Pkinase"/>
    <property type="match status" value="1"/>
</dbReference>
<dbReference type="InterPro" id="IPR011009">
    <property type="entry name" value="Kinase-like_dom_sf"/>
</dbReference>
<evidence type="ECO:0000256" key="7">
    <source>
        <dbReference type="ARBA" id="ARBA00022777"/>
    </source>
</evidence>
<accession>A0A833RUQ1</accession>
<protein>
    <submittedName>
        <fullName evidence="15">Putative serine/threonine-protein kinase</fullName>
    </submittedName>
</protein>
<keyword evidence="9 13" id="KW-1133">Transmembrane helix</keyword>
<dbReference type="Gene3D" id="3.40.50.720">
    <property type="entry name" value="NAD(P)-binding Rossmann-like Domain"/>
    <property type="match status" value="1"/>
</dbReference>
<dbReference type="Gene3D" id="3.30.200.20">
    <property type="entry name" value="Phosphorylase Kinase, domain 1"/>
    <property type="match status" value="1"/>
</dbReference>